<evidence type="ECO:0000256" key="5">
    <source>
        <dbReference type="ARBA" id="ARBA00022827"/>
    </source>
</evidence>
<evidence type="ECO:0000256" key="6">
    <source>
        <dbReference type="ARBA" id="ARBA00022857"/>
    </source>
</evidence>
<evidence type="ECO:0000256" key="3">
    <source>
        <dbReference type="ARBA" id="ARBA00006743"/>
    </source>
</evidence>
<evidence type="ECO:0000313" key="11">
    <source>
        <dbReference type="Proteomes" id="UP001360560"/>
    </source>
</evidence>
<dbReference type="GO" id="GO:0035999">
    <property type="term" value="P:tetrahydrofolate interconversion"/>
    <property type="evidence" value="ECO:0007669"/>
    <property type="project" value="TreeGrafter"/>
</dbReference>
<reference evidence="10 11" key="1">
    <citation type="journal article" date="2023" name="Elife">
        <title>Identification of key yeast species and microbe-microbe interactions impacting larval growth of Drosophila in the wild.</title>
        <authorList>
            <person name="Mure A."/>
            <person name="Sugiura Y."/>
            <person name="Maeda R."/>
            <person name="Honda K."/>
            <person name="Sakurai N."/>
            <person name="Takahashi Y."/>
            <person name="Watada M."/>
            <person name="Katoh T."/>
            <person name="Gotoh A."/>
            <person name="Gotoh Y."/>
            <person name="Taniguchi I."/>
            <person name="Nakamura K."/>
            <person name="Hayashi T."/>
            <person name="Katayama T."/>
            <person name="Uemura T."/>
            <person name="Hattori Y."/>
        </authorList>
    </citation>
    <scope>NUCLEOTIDE SEQUENCE [LARGE SCALE GENOMIC DNA]</scope>
    <source>
        <strain evidence="10 11">SC-9</strain>
    </source>
</reference>
<evidence type="ECO:0000256" key="8">
    <source>
        <dbReference type="RuleBase" id="RU004254"/>
    </source>
</evidence>
<evidence type="ECO:0000256" key="2">
    <source>
        <dbReference type="ARBA" id="ARBA00004777"/>
    </source>
</evidence>
<comment type="pathway">
    <text evidence="2 8">One-carbon metabolism; tetrahydrofolate interconversion.</text>
</comment>
<keyword evidence="4" id="KW-0285">Flavoprotein</keyword>
<dbReference type="InterPro" id="IPR029041">
    <property type="entry name" value="FAD-linked_oxidoreductase-like"/>
</dbReference>
<name>A0AAV5QG11_9ASCO</name>
<dbReference type="GO" id="GO:0009086">
    <property type="term" value="P:methionine biosynthetic process"/>
    <property type="evidence" value="ECO:0007669"/>
    <property type="project" value="TreeGrafter"/>
</dbReference>
<gene>
    <name evidence="10" type="ORF">DASC09_010270</name>
</gene>
<protein>
    <submittedName>
        <fullName evidence="10">Methylenetetrahydrofolate reductase (NAD(P)H)</fullName>
    </submittedName>
</protein>
<sequence>MKVTDKLLQAHETADLPATFSFEFFPPKTEQGIQNLYDRMDRMYHLNPTFIDVTWNAGGRVSKISNDIVNTCQSVLGLETCLHMTCTNMSVEIIDTALREAYESGCQNILALRGDPPLDAQVDANGQLIHKGEFQYAKDLISYIKKQYGDHFCIGVAAYPEGHPEEDNCDRVIDYLKEKIDAGGDFIVTQMFYDVDNFIEWCHKLKAKGIEAPIFPGIMPITTYASFMRRAKWSEIKIPQGFLDILEPHKEDDFKIRELGCELITKMCKKLLDSGVVNHLHFYTMNLEKATIMILQQLGLVTPEVNDTGLTGGEILPWRKSLNPNRTNESVRPIFWKNMKFNYIVRTKDWDEFPNGRWGNSESPAFGEISLFDGSLLRHSGKKLLELWGRPQTMKDLSDLFIRYLNGDLAMLPWSDTPINAEINSIKQDLITLNEKGIFTVNSQPAVNGARSDHPIFGWGPKNGYIYQKQYLEFFMPRAKLDTLRANIDKINRIENCGTNDDYKVLAFFAVDKNGGLQTNLKNDSVPNAVTWGIFPNTEVIQPTIVEKTSFLAWKDEAYHIAQEWQMVLKQGDDGSIDLLGKLLDDYVLINIVDNDYVGENKIFKLFEGIDCL</sequence>
<accession>A0AAV5QG11</accession>
<keyword evidence="6" id="KW-0521">NADP</keyword>
<dbReference type="PANTHER" id="PTHR45754">
    <property type="entry name" value="METHYLENETETRAHYDROFOLATE REDUCTASE"/>
    <property type="match status" value="1"/>
</dbReference>
<comment type="cofactor">
    <cofactor evidence="1">
        <name>FAD</name>
        <dbReference type="ChEBI" id="CHEBI:57692"/>
    </cofactor>
</comment>
<evidence type="ECO:0000256" key="7">
    <source>
        <dbReference type="ARBA" id="ARBA00023002"/>
    </source>
</evidence>
<dbReference type="GeneID" id="90071681"/>
<feature type="domain" description="MTHFR SAM-binding regulatory" evidence="9">
    <location>
        <begin position="315"/>
        <end position="608"/>
    </location>
</feature>
<dbReference type="InterPro" id="IPR004621">
    <property type="entry name" value="Fadh2_euk"/>
</dbReference>
<dbReference type="InterPro" id="IPR003171">
    <property type="entry name" value="Mehydrof_redctse-like"/>
</dbReference>
<evidence type="ECO:0000256" key="1">
    <source>
        <dbReference type="ARBA" id="ARBA00001974"/>
    </source>
</evidence>
<comment type="caution">
    <text evidence="10">The sequence shown here is derived from an EMBL/GenBank/DDBJ whole genome shotgun (WGS) entry which is preliminary data.</text>
</comment>
<proteinExistence type="inferred from homology"/>
<dbReference type="RefSeq" id="XP_064850702.1">
    <property type="nucleotide sequence ID" value="XM_064994630.1"/>
</dbReference>
<dbReference type="FunFam" id="3.20.20.220:FF:000002">
    <property type="entry name" value="Methylenetetrahydrofolate reductase"/>
    <property type="match status" value="1"/>
</dbReference>
<dbReference type="GO" id="GO:0004489">
    <property type="term" value="F:methylenetetrahydrofolate reductase [NAD(P)H] activity"/>
    <property type="evidence" value="ECO:0007669"/>
    <property type="project" value="InterPro"/>
</dbReference>
<evidence type="ECO:0000313" key="10">
    <source>
        <dbReference type="EMBL" id="GMM33702.1"/>
    </source>
</evidence>
<dbReference type="AlphaFoldDB" id="A0AAV5QG11"/>
<evidence type="ECO:0000256" key="4">
    <source>
        <dbReference type="ARBA" id="ARBA00022630"/>
    </source>
</evidence>
<dbReference type="CDD" id="cd00537">
    <property type="entry name" value="MTHFR"/>
    <property type="match status" value="1"/>
</dbReference>
<dbReference type="Pfam" id="PF02219">
    <property type="entry name" value="MTHFR"/>
    <property type="match status" value="1"/>
</dbReference>
<dbReference type="GO" id="GO:0005829">
    <property type="term" value="C:cytosol"/>
    <property type="evidence" value="ECO:0007669"/>
    <property type="project" value="TreeGrafter"/>
</dbReference>
<keyword evidence="7" id="KW-0560">Oxidoreductase</keyword>
<dbReference type="PANTHER" id="PTHR45754:SF3">
    <property type="entry name" value="METHYLENETETRAHYDROFOLATE REDUCTASE (NADPH)"/>
    <property type="match status" value="1"/>
</dbReference>
<dbReference type="Proteomes" id="UP001360560">
    <property type="component" value="Unassembled WGS sequence"/>
</dbReference>
<dbReference type="EMBL" id="BTFZ01000002">
    <property type="protein sequence ID" value="GMM33702.1"/>
    <property type="molecule type" value="Genomic_DNA"/>
</dbReference>
<dbReference type="InterPro" id="IPR053806">
    <property type="entry name" value="MTHFR_C"/>
</dbReference>
<evidence type="ECO:0000259" key="9">
    <source>
        <dbReference type="Pfam" id="PF21895"/>
    </source>
</evidence>
<keyword evidence="5" id="KW-0274">FAD</keyword>
<organism evidence="10 11">
    <name type="scientific">Saccharomycopsis crataegensis</name>
    <dbReference type="NCBI Taxonomy" id="43959"/>
    <lineage>
        <taxon>Eukaryota</taxon>
        <taxon>Fungi</taxon>
        <taxon>Dikarya</taxon>
        <taxon>Ascomycota</taxon>
        <taxon>Saccharomycotina</taxon>
        <taxon>Saccharomycetes</taxon>
        <taxon>Saccharomycopsidaceae</taxon>
        <taxon>Saccharomycopsis</taxon>
    </lineage>
</organism>
<dbReference type="SUPFAM" id="SSF51730">
    <property type="entry name" value="FAD-linked oxidoreductase"/>
    <property type="match status" value="1"/>
</dbReference>
<comment type="similarity">
    <text evidence="3">Belongs to the methylenetetrahydrofolate reductase family.</text>
</comment>
<dbReference type="Gene3D" id="3.20.20.220">
    <property type="match status" value="1"/>
</dbReference>
<dbReference type="NCBIfam" id="TIGR00677">
    <property type="entry name" value="fadh2_euk"/>
    <property type="match status" value="1"/>
</dbReference>
<dbReference type="Pfam" id="PF21895">
    <property type="entry name" value="MTHFR_C"/>
    <property type="match status" value="1"/>
</dbReference>
<keyword evidence="11" id="KW-1185">Reference proteome</keyword>
<dbReference type="GO" id="GO:0071949">
    <property type="term" value="F:FAD binding"/>
    <property type="evidence" value="ECO:0007669"/>
    <property type="project" value="TreeGrafter"/>
</dbReference>